<keyword evidence="11" id="KW-1185">Reference proteome</keyword>
<keyword evidence="3" id="KW-0963">Cytoplasm</keyword>
<accession>A0A0D8XZ85</accession>
<evidence type="ECO:0000313" key="10">
    <source>
        <dbReference type="EMBL" id="KJH49963.1"/>
    </source>
</evidence>
<comment type="subunit">
    <text evidence="8">Component of the translation initiation factor 2B (eIF2B) complex which is a heterodecamer of two sets of five different subunits: alpha, beta, gamma, delta and epsilon. Subunits alpha, beta and delta comprise a regulatory subcomplex and subunits epsilon and gamma comprise a catalytic subcomplex. Within the complex, the hexameric regulatory complex resides at the center, with the two heterodimeric catalytic subcomplexes bound on opposite sides.</text>
</comment>
<dbReference type="Proteomes" id="UP000053766">
    <property type="component" value="Unassembled WGS sequence"/>
</dbReference>
<dbReference type="EMBL" id="KN716219">
    <property type="protein sequence ID" value="KJH49963.1"/>
    <property type="molecule type" value="Genomic_DNA"/>
</dbReference>
<evidence type="ECO:0000256" key="5">
    <source>
        <dbReference type="ARBA" id="ARBA00022917"/>
    </source>
</evidence>
<dbReference type="InterPro" id="IPR000649">
    <property type="entry name" value="IF-2B-related"/>
</dbReference>
<dbReference type="STRING" id="29172.A0A0D8XZ85"/>
<keyword evidence="4" id="KW-0396">Initiation factor</keyword>
<sequence length="116" mass="12294">MTNFFQMAVNCKSNFFQDSMVILGCSAVLSNGCVIAPKGSMLLALAAKAFNIPVLVVSQTYKFVDKVQSSGRMALLGKQSNETVPSDLVTAIVTDIRVLPPSSAPAVLKAKALDLE</sequence>
<evidence type="ECO:0000256" key="2">
    <source>
        <dbReference type="ARBA" id="ARBA00007251"/>
    </source>
</evidence>
<evidence type="ECO:0000313" key="11">
    <source>
        <dbReference type="Proteomes" id="UP000053766"/>
    </source>
</evidence>
<comment type="subcellular location">
    <subcellularLocation>
        <location evidence="1">Cytoplasm</location>
        <location evidence="1">Cytosol</location>
    </subcellularLocation>
</comment>
<dbReference type="Gene3D" id="3.40.50.10470">
    <property type="entry name" value="Translation initiation factor eif-2b, domain 2"/>
    <property type="match status" value="1"/>
</dbReference>
<dbReference type="OrthoDB" id="10254737at2759"/>
<keyword evidence="5" id="KW-0648">Protein biosynthesis</keyword>
<dbReference type="InterPro" id="IPR037171">
    <property type="entry name" value="NagB/RpiA_transferase-like"/>
</dbReference>
<evidence type="ECO:0000256" key="9">
    <source>
        <dbReference type="RuleBase" id="RU003814"/>
    </source>
</evidence>
<dbReference type="PANTHER" id="PTHR10233">
    <property type="entry name" value="TRANSLATION INITIATION FACTOR EIF-2B"/>
    <property type="match status" value="1"/>
</dbReference>
<dbReference type="InterPro" id="IPR042529">
    <property type="entry name" value="IF_2B-like_C"/>
</dbReference>
<proteinExistence type="inferred from homology"/>
<evidence type="ECO:0000256" key="7">
    <source>
        <dbReference type="ARBA" id="ARBA00044356"/>
    </source>
</evidence>
<dbReference type="GO" id="GO:0003743">
    <property type="term" value="F:translation initiation factor activity"/>
    <property type="evidence" value="ECO:0007669"/>
    <property type="project" value="UniProtKB-KW"/>
</dbReference>
<evidence type="ECO:0000256" key="3">
    <source>
        <dbReference type="ARBA" id="ARBA00022490"/>
    </source>
</evidence>
<comment type="similarity">
    <text evidence="2 9">Belongs to the eIF-2B alpha/beta/delta subunits family.</text>
</comment>
<evidence type="ECO:0000256" key="8">
    <source>
        <dbReference type="ARBA" id="ARBA00046432"/>
    </source>
</evidence>
<evidence type="ECO:0000256" key="4">
    <source>
        <dbReference type="ARBA" id="ARBA00022540"/>
    </source>
</evidence>
<reference evidence="10 11" key="1">
    <citation type="submission" date="2013-11" db="EMBL/GenBank/DDBJ databases">
        <title>Draft genome of the bovine lungworm Dictyocaulus viviparus.</title>
        <authorList>
            <person name="Mitreva M."/>
        </authorList>
    </citation>
    <scope>NUCLEOTIDE SEQUENCE [LARGE SCALE GENOMIC DNA]</scope>
    <source>
        <strain evidence="10 11">HannoverDv2000</strain>
    </source>
</reference>
<reference evidence="11" key="2">
    <citation type="journal article" date="2016" name="Sci. Rep.">
        <title>Dictyocaulus viviparus genome, variome and transcriptome elucidate lungworm biology and support future intervention.</title>
        <authorList>
            <person name="McNulty S.N."/>
            <person name="Strube C."/>
            <person name="Rosa B.A."/>
            <person name="Martin J.C."/>
            <person name="Tyagi R."/>
            <person name="Choi Y.J."/>
            <person name="Wang Q."/>
            <person name="Hallsworth Pepin K."/>
            <person name="Zhang X."/>
            <person name="Ozersky P."/>
            <person name="Wilson R.K."/>
            <person name="Sternberg P.W."/>
            <person name="Gasser R.B."/>
            <person name="Mitreva M."/>
        </authorList>
    </citation>
    <scope>NUCLEOTIDE SEQUENCE [LARGE SCALE GENOMIC DNA]</scope>
    <source>
        <strain evidence="11">HannoverDv2000</strain>
    </source>
</reference>
<dbReference type="PANTHER" id="PTHR10233:SF14">
    <property type="entry name" value="TRANSLATION INITIATION FACTOR EIF-2B SUBUNIT DELTA"/>
    <property type="match status" value="1"/>
</dbReference>
<dbReference type="Pfam" id="PF01008">
    <property type="entry name" value="IF-2B"/>
    <property type="match status" value="1"/>
</dbReference>
<protein>
    <recommendedName>
        <fullName evidence="6">Translation initiation factor eIF2B subunit delta</fullName>
    </recommendedName>
    <alternativeName>
        <fullName evidence="7">eIF2B GDP-GTP exchange factor subunit delta</fullName>
    </alternativeName>
</protein>
<evidence type="ECO:0000256" key="1">
    <source>
        <dbReference type="ARBA" id="ARBA00004514"/>
    </source>
</evidence>
<dbReference type="GO" id="GO:0005829">
    <property type="term" value="C:cytosol"/>
    <property type="evidence" value="ECO:0007669"/>
    <property type="project" value="UniProtKB-SubCell"/>
</dbReference>
<dbReference type="AlphaFoldDB" id="A0A0D8XZ85"/>
<name>A0A0D8XZ85_DICVI</name>
<evidence type="ECO:0000256" key="6">
    <source>
        <dbReference type="ARBA" id="ARBA00044147"/>
    </source>
</evidence>
<gene>
    <name evidence="10" type="ORF">DICVIV_03910</name>
</gene>
<organism evidence="10 11">
    <name type="scientific">Dictyocaulus viviparus</name>
    <name type="common">Bovine lungworm</name>
    <dbReference type="NCBI Taxonomy" id="29172"/>
    <lineage>
        <taxon>Eukaryota</taxon>
        <taxon>Metazoa</taxon>
        <taxon>Ecdysozoa</taxon>
        <taxon>Nematoda</taxon>
        <taxon>Chromadorea</taxon>
        <taxon>Rhabditida</taxon>
        <taxon>Rhabditina</taxon>
        <taxon>Rhabditomorpha</taxon>
        <taxon>Strongyloidea</taxon>
        <taxon>Metastrongylidae</taxon>
        <taxon>Dictyocaulus</taxon>
    </lineage>
</organism>
<dbReference type="SUPFAM" id="SSF100950">
    <property type="entry name" value="NagB/RpiA/CoA transferase-like"/>
    <property type="match status" value="1"/>
</dbReference>